<dbReference type="OrthoDB" id="10575911at2759"/>
<proteinExistence type="predicted"/>
<protein>
    <submittedName>
        <fullName evidence="3">Uncharacterized protein</fullName>
    </submittedName>
</protein>
<evidence type="ECO:0000256" key="1">
    <source>
        <dbReference type="SAM" id="MobiDB-lite"/>
    </source>
</evidence>
<name>A0A3D8RPW8_9HELO</name>
<evidence type="ECO:0000256" key="2">
    <source>
        <dbReference type="SAM" id="Phobius"/>
    </source>
</evidence>
<dbReference type="Proteomes" id="UP000256328">
    <property type="component" value="Unassembled WGS sequence"/>
</dbReference>
<feature type="compositionally biased region" description="Acidic residues" evidence="1">
    <location>
        <begin position="143"/>
        <end position="155"/>
    </location>
</feature>
<feature type="compositionally biased region" description="Acidic residues" evidence="1">
    <location>
        <begin position="174"/>
        <end position="184"/>
    </location>
</feature>
<comment type="caution">
    <text evidence="3">The sequence shown here is derived from an EMBL/GenBank/DDBJ whole genome shotgun (WGS) entry which is preliminary data.</text>
</comment>
<sequence>MALVPAISGPFTNAMQPHPTHPSHHHHSGSTQAARIPPALLLCIILSILAVFCFILIHWVFEPCLDLAASSRDLASEWNAENTEMQQQIESQSDESEDSSESESESESDSESGAEEVETQEEGEEEEGWDCGRDSEESLYLGDNEEDEDEDEDESSFCSMHQSSIMAVSASEAAAEDTPDSDEEENRKEPRIKDHPPVVLGDGVSFGYGTFQ</sequence>
<feature type="region of interest" description="Disordered" evidence="1">
    <location>
        <begin position="83"/>
        <end position="212"/>
    </location>
</feature>
<organism evidence="3 4">
    <name type="scientific">Coleophoma crateriformis</name>
    <dbReference type="NCBI Taxonomy" id="565419"/>
    <lineage>
        <taxon>Eukaryota</taxon>
        <taxon>Fungi</taxon>
        <taxon>Dikarya</taxon>
        <taxon>Ascomycota</taxon>
        <taxon>Pezizomycotina</taxon>
        <taxon>Leotiomycetes</taxon>
        <taxon>Helotiales</taxon>
        <taxon>Dermateaceae</taxon>
        <taxon>Coleophoma</taxon>
    </lineage>
</organism>
<accession>A0A3D8RPW8</accession>
<keyword evidence="2" id="KW-1133">Transmembrane helix</keyword>
<evidence type="ECO:0000313" key="3">
    <source>
        <dbReference type="EMBL" id="RDW76099.1"/>
    </source>
</evidence>
<keyword evidence="2" id="KW-0472">Membrane</keyword>
<keyword evidence="2" id="KW-0812">Transmembrane</keyword>
<feature type="transmembrane region" description="Helical" evidence="2">
    <location>
        <begin position="39"/>
        <end position="61"/>
    </location>
</feature>
<feature type="region of interest" description="Disordered" evidence="1">
    <location>
        <begin position="11"/>
        <end position="31"/>
    </location>
</feature>
<keyword evidence="4" id="KW-1185">Reference proteome</keyword>
<reference evidence="3 4" key="1">
    <citation type="journal article" date="2018" name="IMA Fungus">
        <title>IMA Genome-F 9: Draft genome sequence of Annulohypoxylon stygium, Aspergillus mulundensis, Berkeleyomyces basicola (syn. Thielaviopsis basicola), Ceratocystis smalleyi, two Cercospora beticola strains, Coleophoma cylindrospora, Fusarium fracticaudum, Phialophora cf. hyalina, and Morchella septimelata.</title>
        <authorList>
            <person name="Wingfield B.D."/>
            <person name="Bills G.F."/>
            <person name="Dong Y."/>
            <person name="Huang W."/>
            <person name="Nel W.J."/>
            <person name="Swalarsk-Parry B.S."/>
            <person name="Vaghefi N."/>
            <person name="Wilken P.M."/>
            <person name="An Z."/>
            <person name="de Beer Z.W."/>
            <person name="De Vos L."/>
            <person name="Chen L."/>
            <person name="Duong T.A."/>
            <person name="Gao Y."/>
            <person name="Hammerbacher A."/>
            <person name="Kikkert J.R."/>
            <person name="Li Y."/>
            <person name="Li H."/>
            <person name="Li K."/>
            <person name="Li Q."/>
            <person name="Liu X."/>
            <person name="Ma X."/>
            <person name="Naidoo K."/>
            <person name="Pethybridge S.J."/>
            <person name="Sun J."/>
            <person name="Steenkamp E.T."/>
            <person name="van der Nest M.A."/>
            <person name="van Wyk S."/>
            <person name="Wingfield M.J."/>
            <person name="Xiong C."/>
            <person name="Yue Q."/>
            <person name="Zhang X."/>
        </authorList>
    </citation>
    <scope>NUCLEOTIDE SEQUENCE [LARGE SCALE GENOMIC DNA]</scope>
    <source>
        <strain evidence="3 4">BP5796</strain>
    </source>
</reference>
<dbReference type="EMBL" id="PDLN01000009">
    <property type="protein sequence ID" value="RDW76099.1"/>
    <property type="molecule type" value="Genomic_DNA"/>
</dbReference>
<feature type="compositionally biased region" description="Polar residues" evidence="1">
    <location>
        <begin position="156"/>
        <end position="166"/>
    </location>
</feature>
<gene>
    <name evidence="3" type="ORF">BP5796_06920</name>
</gene>
<dbReference type="AlphaFoldDB" id="A0A3D8RPW8"/>
<feature type="compositionally biased region" description="Acidic residues" evidence="1">
    <location>
        <begin position="92"/>
        <end position="129"/>
    </location>
</feature>
<evidence type="ECO:0000313" key="4">
    <source>
        <dbReference type="Proteomes" id="UP000256328"/>
    </source>
</evidence>
<feature type="compositionally biased region" description="Basic and acidic residues" evidence="1">
    <location>
        <begin position="185"/>
        <end position="196"/>
    </location>
</feature>